<proteinExistence type="predicted"/>
<sequence length="83" mass="9457">MPAEWLHRSALLSHPMLYRAPENFGARHDRAWKCSMSYILHEKVEGFVSGLLVIQPAYSEKQFEELIKNRLAGGSPPLHEALV</sequence>
<dbReference type="Proteomes" id="UP000189940">
    <property type="component" value="Unassembled WGS sequence"/>
</dbReference>
<organism evidence="1 2">
    <name type="scientific">Nitrobacter vulgaris</name>
    <dbReference type="NCBI Taxonomy" id="29421"/>
    <lineage>
        <taxon>Bacteria</taxon>
        <taxon>Pseudomonadati</taxon>
        <taxon>Pseudomonadota</taxon>
        <taxon>Alphaproteobacteria</taxon>
        <taxon>Hyphomicrobiales</taxon>
        <taxon>Nitrobacteraceae</taxon>
        <taxon>Nitrobacter</taxon>
    </lineage>
</organism>
<evidence type="ECO:0000313" key="2">
    <source>
        <dbReference type="Proteomes" id="UP000189940"/>
    </source>
</evidence>
<dbReference type="AlphaFoldDB" id="A0A1V4HXK7"/>
<protein>
    <submittedName>
        <fullName evidence="1">Uncharacterized protein</fullName>
    </submittedName>
</protein>
<dbReference type="EMBL" id="MWPQ01000041">
    <property type="protein sequence ID" value="OPH82721.1"/>
    <property type="molecule type" value="Genomic_DNA"/>
</dbReference>
<reference evidence="1 2" key="1">
    <citation type="submission" date="2017-02" db="EMBL/GenBank/DDBJ databases">
        <title>Genome sequence of the nitrite-oxidizing bacterium Nitrobacter vulgaris strain Ab1.</title>
        <authorList>
            <person name="Mellbye B.L."/>
            <person name="Davis E.W."/>
            <person name="Spieck E."/>
            <person name="Chang J.H."/>
            <person name="Bottomley P.J."/>
            <person name="Sayavedra-Soto L.A."/>
        </authorList>
    </citation>
    <scope>NUCLEOTIDE SEQUENCE [LARGE SCALE GENOMIC DNA]</scope>
    <source>
        <strain evidence="1 2">Ab1</strain>
    </source>
</reference>
<gene>
    <name evidence="1" type="ORF">B2M20_10870</name>
</gene>
<name>A0A1V4HXK7_NITVU</name>
<accession>A0A1V4HXK7</accession>
<comment type="caution">
    <text evidence="1">The sequence shown here is derived from an EMBL/GenBank/DDBJ whole genome shotgun (WGS) entry which is preliminary data.</text>
</comment>
<keyword evidence="2" id="KW-1185">Reference proteome</keyword>
<evidence type="ECO:0000313" key="1">
    <source>
        <dbReference type="EMBL" id="OPH82721.1"/>
    </source>
</evidence>